<evidence type="ECO:0000256" key="1">
    <source>
        <dbReference type="ARBA" id="ARBA00022574"/>
    </source>
</evidence>
<dbReference type="Proteomes" id="UP000270094">
    <property type="component" value="Unassembled WGS sequence"/>
</dbReference>
<evidence type="ECO:0000259" key="3">
    <source>
        <dbReference type="Pfam" id="PF23409"/>
    </source>
</evidence>
<dbReference type="Gene3D" id="2.130.10.10">
    <property type="entry name" value="YVTN repeat-like/Quinoprotein amine dehydrogenase"/>
    <property type="match status" value="1"/>
</dbReference>
<proteinExistence type="predicted"/>
<dbReference type="GO" id="GO:0072686">
    <property type="term" value="C:mitotic spindle"/>
    <property type="evidence" value="ECO:0007669"/>
    <property type="project" value="TreeGrafter"/>
</dbReference>
<dbReference type="InterPro" id="IPR050630">
    <property type="entry name" value="WD_repeat_EMAP"/>
</dbReference>
<evidence type="ECO:0000313" key="4">
    <source>
        <dbReference type="EMBL" id="VDM65203.1"/>
    </source>
</evidence>
<name>A0A3P7IBF5_STRVU</name>
<evidence type="ECO:0000313" key="5">
    <source>
        <dbReference type="Proteomes" id="UP000270094"/>
    </source>
</evidence>
<keyword evidence="2" id="KW-0677">Repeat</keyword>
<dbReference type="PANTHER" id="PTHR13720">
    <property type="entry name" value="WD-40 REPEAT PROTEIN"/>
    <property type="match status" value="1"/>
</dbReference>
<dbReference type="OrthoDB" id="47802at2759"/>
<protein>
    <recommendedName>
        <fullName evidence="3">EML-like first beta-propeller domain-containing protein</fullName>
    </recommendedName>
</protein>
<dbReference type="InterPro" id="IPR036322">
    <property type="entry name" value="WD40_repeat_dom_sf"/>
</dbReference>
<dbReference type="InterPro" id="IPR001680">
    <property type="entry name" value="WD40_rpt"/>
</dbReference>
<accession>A0A3P7IBF5</accession>
<organism evidence="4 5">
    <name type="scientific">Strongylus vulgaris</name>
    <name type="common">Blood worm</name>
    <dbReference type="NCBI Taxonomy" id="40348"/>
    <lineage>
        <taxon>Eukaryota</taxon>
        <taxon>Metazoa</taxon>
        <taxon>Ecdysozoa</taxon>
        <taxon>Nematoda</taxon>
        <taxon>Chromadorea</taxon>
        <taxon>Rhabditida</taxon>
        <taxon>Rhabditina</taxon>
        <taxon>Rhabditomorpha</taxon>
        <taxon>Strongyloidea</taxon>
        <taxon>Strongylidae</taxon>
        <taxon>Strongylus</taxon>
    </lineage>
</organism>
<evidence type="ECO:0000256" key="2">
    <source>
        <dbReference type="ARBA" id="ARBA00022737"/>
    </source>
</evidence>
<keyword evidence="5" id="KW-1185">Reference proteome</keyword>
<dbReference type="AlphaFoldDB" id="A0A3P7IBF5"/>
<dbReference type="SUPFAM" id="SSF50978">
    <property type="entry name" value="WD40 repeat-like"/>
    <property type="match status" value="1"/>
</dbReference>
<dbReference type="Pfam" id="PF23409">
    <property type="entry name" value="Beta-prop_EML"/>
    <property type="match status" value="1"/>
</dbReference>
<dbReference type="PANTHER" id="PTHR13720:SF50">
    <property type="entry name" value="ECHINODERM MICROTUBULE-ASSOCIATED PROTEIN-LIKE 2"/>
    <property type="match status" value="1"/>
</dbReference>
<keyword evidence="1" id="KW-0853">WD repeat</keyword>
<dbReference type="GO" id="GO:0000226">
    <property type="term" value="P:microtubule cytoskeleton organization"/>
    <property type="evidence" value="ECO:0007669"/>
    <property type="project" value="TreeGrafter"/>
</dbReference>
<dbReference type="InterPro" id="IPR015943">
    <property type="entry name" value="WD40/YVTN_repeat-like_dom_sf"/>
</dbReference>
<dbReference type="InterPro" id="IPR055439">
    <property type="entry name" value="Beta-prop_EML_1st"/>
</dbReference>
<sequence length="194" mass="21487">MIKWVFQGANDQVFSIGWHPSMRNVLIICGKGHFSFWELDLKHGTITKSSAIFEVVPHTTCSRSRDKPRTVLSMCFAETGDVVTGDSNGTLSLWDPTSYKVKKQAHGVHPGGVFALCISKKGTLLSAGKDRTIAEWETTDFVRRRRPIDLPDDAGTPRVILNPEGNKIIVGTSRNTLFSGDFETGFKEIVDVSF</sequence>
<dbReference type="EMBL" id="UYYB01000290">
    <property type="protein sequence ID" value="VDM65203.1"/>
    <property type="molecule type" value="Genomic_DNA"/>
</dbReference>
<dbReference type="GO" id="GO:0008017">
    <property type="term" value="F:microtubule binding"/>
    <property type="evidence" value="ECO:0007669"/>
    <property type="project" value="TreeGrafter"/>
</dbReference>
<reference evidence="4 5" key="1">
    <citation type="submission" date="2018-11" db="EMBL/GenBank/DDBJ databases">
        <authorList>
            <consortium name="Pathogen Informatics"/>
        </authorList>
    </citation>
    <scope>NUCLEOTIDE SEQUENCE [LARGE SCALE GENOMIC DNA]</scope>
</reference>
<gene>
    <name evidence="4" type="ORF">SVUK_LOCUS201</name>
</gene>
<feature type="domain" description="EML-like first beta-propeller" evidence="3">
    <location>
        <begin position="8"/>
        <end position="180"/>
    </location>
</feature>
<dbReference type="SMART" id="SM00320">
    <property type="entry name" value="WD40"/>
    <property type="match status" value="2"/>
</dbReference>